<protein>
    <submittedName>
        <fullName evidence="1">Uncharacterized protein</fullName>
    </submittedName>
</protein>
<dbReference type="PANTHER" id="PTHR34222">
    <property type="entry name" value="GAG_PRE-INTEGRS DOMAIN-CONTAINING PROTEIN"/>
    <property type="match status" value="1"/>
</dbReference>
<proteinExistence type="predicted"/>
<accession>A0A444ZH50</accession>
<dbReference type="AlphaFoldDB" id="A0A444ZH50"/>
<organism evidence="1 2">
    <name type="scientific">Arachis hypogaea</name>
    <name type="common">Peanut</name>
    <dbReference type="NCBI Taxonomy" id="3818"/>
    <lineage>
        <taxon>Eukaryota</taxon>
        <taxon>Viridiplantae</taxon>
        <taxon>Streptophyta</taxon>
        <taxon>Embryophyta</taxon>
        <taxon>Tracheophyta</taxon>
        <taxon>Spermatophyta</taxon>
        <taxon>Magnoliopsida</taxon>
        <taxon>eudicotyledons</taxon>
        <taxon>Gunneridae</taxon>
        <taxon>Pentapetalae</taxon>
        <taxon>rosids</taxon>
        <taxon>fabids</taxon>
        <taxon>Fabales</taxon>
        <taxon>Fabaceae</taxon>
        <taxon>Papilionoideae</taxon>
        <taxon>50 kb inversion clade</taxon>
        <taxon>dalbergioids sensu lato</taxon>
        <taxon>Dalbergieae</taxon>
        <taxon>Pterocarpus clade</taxon>
        <taxon>Arachis</taxon>
    </lineage>
</organism>
<evidence type="ECO:0000313" key="1">
    <source>
        <dbReference type="EMBL" id="RYR13546.1"/>
    </source>
</evidence>
<evidence type="ECO:0000313" key="2">
    <source>
        <dbReference type="Proteomes" id="UP000289738"/>
    </source>
</evidence>
<dbReference type="EMBL" id="SDMP01000014">
    <property type="protein sequence ID" value="RYR13546.1"/>
    <property type="molecule type" value="Genomic_DNA"/>
</dbReference>
<dbReference type="PANTHER" id="PTHR34222:SF99">
    <property type="entry name" value="PROTEIN, PUTATIVE-RELATED"/>
    <property type="match status" value="1"/>
</dbReference>
<reference evidence="1 2" key="1">
    <citation type="submission" date="2019-01" db="EMBL/GenBank/DDBJ databases">
        <title>Sequencing of cultivated peanut Arachis hypogaea provides insights into genome evolution and oil improvement.</title>
        <authorList>
            <person name="Chen X."/>
        </authorList>
    </citation>
    <scope>NUCLEOTIDE SEQUENCE [LARGE SCALE GENOMIC DNA]</scope>
    <source>
        <strain evidence="2">cv. Fuhuasheng</strain>
        <tissue evidence="1">Leaves</tissue>
    </source>
</reference>
<sequence length="201" mass="23105">MESLQQLCSFLDQFGIESRNCTKYNVAQCSFRFMARSQAPVLSGDIFKIAELDDELSSIKQGDLTITAYFTRLKVIWEELENLRPIPQCVACDSNNCLCGLMKIRKYQDNAYVVRFLKGLNEAYSNVRSQVMMMEPVSKINQVLSMILQQKRQLHTLEPIDCKALISASNNFSKLDYLVNVCYKKHGMPFHLKQVSQLIEL</sequence>
<gene>
    <name evidence="1" type="ORF">Ahy_B04g070479</name>
</gene>
<dbReference type="Proteomes" id="UP000289738">
    <property type="component" value="Chromosome B04"/>
</dbReference>
<name>A0A444ZH50_ARAHY</name>
<comment type="caution">
    <text evidence="1">The sequence shown here is derived from an EMBL/GenBank/DDBJ whole genome shotgun (WGS) entry which is preliminary data.</text>
</comment>
<keyword evidence="2" id="KW-1185">Reference proteome</keyword>